<accession>A0A098PZ52</accession>
<feature type="domain" description="Type 4 fimbrial biogenesis protein PilX N-terminal" evidence="2">
    <location>
        <begin position="11"/>
        <end position="60"/>
    </location>
</feature>
<dbReference type="InterPro" id="IPR025205">
    <property type="entry name" value="PilX/PilW_C"/>
</dbReference>
<dbReference type="AlphaFoldDB" id="A0A098PZ52"/>
<protein>
    <submittedName>
        <fullName evidence="3">Pilus assembly protein</fullName>
    </submittedName>
</protein>
<name>A0A098PZ52_9XANT</name>
<dbReference type="RefSeq" id="WP_042822894.1">
    <property type="nucleotide sequence ID" value="NZ_CP053649.1"/>
</dbReference>
<dbReference type="Pfam" id="PF14341">
    <property type="entry name" value="PilX_N"/>
    <property type="match status" value="1"/>
</dbReference>
<evidence type="ECO:0000313" key="4">
    <source>
        <dbReference type="Proteomes" id="UP000028012"/>
    </source>
</evidence>
<dbReference type="HOGENOM" id="CLU_103317_3_1_6"/>
<dbReference type="Pfam" id="PF13681">
    <property type="entry name" value="PilX"/>
    <property type="match status" value="1"/>
</dbReference>
<dbReference type="GeneID" id="58003729"/>
<gene>
    <name evidence="3" type="ORF">GW15_0211590</name>
</gene>
<dbReference type="STRING" id="325777.GW15_0211590"/>
<proteinExistence type="predicted"/>
<organism evidence="3 4">
    <name type="scientific">Xanthomonas axonopodis pv. vasculorum</name>
    <dbReference type="NCBI Taxonomy" id="325777"/>
    <lineage>
        <taxon>Bacteria</taxon>
        <taxon>Pseudomonadati</taxon>
        <taxon>Pseudomonadota</taxon>
        <taxon>Gammaproteobacteria</taxon>
        <taxon>Lysobacterales</taxon>
        <taxon>Lysobacteraceae</taxon>
        <taxon>Xanthomonas</taxon>
    </lineage>
</organism>
<comment type="caution">
    <text evidence="3">The sequence shown here is derived from an EMBL/GenBank/DDBJ whole genome shotgun (WGS) entry which is preliminary data.</text>
</comment>
<dbReference type="EMBL" id="JPHD02000084">
    <property type="protein sequence ID" value="KGE51858.1"/>
    <property type="molecule type" value="Genomic_DNA"/>
</dbReference>
<dbReference type="InterPro" id="IPR025746">
    <property type="entry name" value="PilX_N_dom"/>
</dbReference>
<feature type="domain" description="PilX/PilW C-terminal" evidence="1">
    <location>
        <begin position="85"/>
        <end position="169"/>
    </location>
</feature>
<dbReference type="eggNOG" id="COG4726">
    <property type="taxonomic scope" value="Bacteria"/>
</dbReference>
<reference evidence="3 4" key="1">
    <citation type="submission" date="2014-09" db="EMBL/GenBank/DDBJ databases">
        <title>A draft genome sequence for Xanthomonas axonopodis pv. vasculorum NCPPB 900.</title>
        <authorList>
            <person name="Harrison J."/>
            <person name="Studholme D.J."/>
        </authorList>
    </citation>
    <scope>NUCLEOTIDE SEQUENCE [LARGE SCALE GENOMIC DNA]</scope>
    <source>
        <strain evidence="3 4">NCPPB 900</strain>
    </source>
</reference>
<evidence type="ECO:0000259" key="2">
    <source>
        <dbReference type="Pfam" id="PF14341"/>
    </source>
</evidence>
<evidence type="ECO:0000259" key="1">
    <source>
        <dbReference type="Pfam" id="PF13681"/>
    </source>
</evidence>
<sequence>MKTLDHRRQDGVSLIVVLLLLLIMTLLGLAVLRSTVLEERMASNLVDRGRSFQAAEGAVREAEDRIKAATTLTIPTSGCNDGICATPVASDADRWLASSRAGWRTASLTVDSTAAPQYIIEYMGDAPTWPACDRISPIPALCLAPRYRITAVSEGAGRSQVLLQTNYIKQ</sequence>
<dbReference type="Proteomes" id="UP000028012">
    <property type="component" value="Unassembled WGS sequence"/>
</dbReference>
<evidence type="ECO:0000313" key="3">
    <source>
        <dbReference type="EMBL" id="KGE51858.1"/>
    </source>
</evidence>